<dbReference type="InterPro" id="IPR015815">
    <property type="entry name" value="HIBADH-related"/>
</dbReference>
<dbReference type="Pfam" id="PF14833">
    <property type="entry name" value="NAD_binding_11"/>
    <property type="match status" value="1"/>
</dbReference>
<evidence type="ECO:0000259" key="4">
    <source>
        <dbReference type="Pfam" id="PF03446"/>
    </source>
</evidence>
<dbReference type="RefSeq" id="WP_220749676.1">
    <property type="nucleotide sequence ID" value="NZ_BPFH01000005.1"/>
</dbReference>
<dbReference type="InterPro" id="IPR006115">
    <property type="entry name" value="6PGDH_NADP-bd"/>
</dbReference>
<organism evidence="6 7">
    <name type="scientific">Jannaschia pagri</name>
    <dbReference type="NCBI Taxonomy" id="2829797"/>
    <lineage>
        <taxon>Bacteria</taxon>
        <taxon>Pseudomonadati</taxon>
        <taxon>Pseudomonadota</taxon>
        <taxon>Alphaproteobacteria</taxon>
        <taxon>Rhodobacterales</taxon>
        <taxon>Roseobacteraceae</taxon>
        <taxon>Jannaschia</taxon>
    </lineage>
</organism>
<dbReference type="EMBL" id="BPFH01000005">
    <property type="protein sequence ID" value="GIT96173.1"/>
    <property type="molecule type" value="Genomic_DNA"/>
</dbReference>
<proteinExistence type="inferred from homology"/>
<dbReference type="Proteomes" id="UP000786693">
    <property type="component" value="Unassembled WGS sequence"/>
</dbReference>
<name>A0ABQ4NP37_9RHOB</name>
<comment type="similarity">
    <text evidence="1">Belongs to the HIBADH-related family.</text>
</comment>
<keyword evidence="3" id="KW-0520">NAD</keyword>
<sequence>MTKPAIGFIGLGLMGSAMVQNLLDKGYGLTVLGNRDRTGVEAALARGATEASSARDVAQASDIVMLCMGTSEHVEGRMRGPDGVIAGLREDAVVIDFGTSLPGSTKALGAEVAAAGAAYLDAPLGRTPTHGRTGELNIMCSGDKSAYDKVESVLKDQGENVFHLGALGNGHTIKLINNFFAQAVANSMAEAFAIADKTGIERQALYDVMSAGPLRSGMMDFIKGYAIDGDASQLAFSIRNAAKDVGYYRQMTADMGLASVMSSGAFTALSDAIEAGRGDELVPLMVDAFSDRFGQ</sequence>
<dbReference type="InterPro" id="IPR013328">
    <property type="entry name" value="6PGD_dom2"/>
</dbReference>
<evidence type="ECO:0000256" key="2">
    <source>
        <dbReference type="ARBA" id="ARBA00023002"/>
    </source>
</evidence>
<evidence type="ECO:0000313" key="7">
    <source>
        <dbReference type="Proteomes" id="UP000786693"/>
    </source>
</evidence>
<accession>A0ABQ4NP37</accession>
<reference evidence="6 7" key="1">
    <citation type="submission" date="2021-05" db="EMBL/GenBank/DDBJ databases">
        <title>Bacteria Genome sequencing.</title>
        <authorList>
            <person name="Takabe Y."/>
            <person name="Nakajima Y."/>
            <person name="Suzuki S."/>
            <person name="Shiozaki T."/>
        </authorList>
    </citation>
    <scope>NUCLEOTIDE SEQUENCE [LARGE SCALE GENOMIC DNA]</scope>
    <source>
        <strain evidence="6 7">AI_62</strain>
    </source>
</reference>
<dbReference type="InterPro" id="IPR036291">
    <property type="entry name" value="NAD(P)-bd_dom_sf"/>
</dbReference>
<evidence type="ECO:0000256" key="1">
    <source>
        <dbReference type="ARBA" id="ARBA00009080"/>
    </source>
</evidence>
<keyword evidence="7" id="KW-1185">Reference proteome</keyword>
<dbReference type="InterPro" id="IPR002204">
    <property type="entry name" value="3-OH-isobutyrate_DH-rel_CS"/>
</dbReference>
<dbReference type="PROSITE" id="PS00895">
    <property type="entry name" value="3_HYDROXYISOBUT_DH"/>
    <property type="match status" value="1"/>
</dbReference>
<dbReference type="SUPFAM" id="SSF48179">
    <property type="entry name" value="6-phosphogluconate dehydrogenase C-terminal domain-like"/>
    <property type="match status" value="1"/>
</dbReference>
<comment type="caution">
    <text evidence="6">The sequence shown here is derived from an EMBL/GenBank/DDBJ whole genome shotgun (WGS) entry which is preliminary data.</text>
</comment>
<evidence type="ECO:0000256" key="3">
    <source>
        <dbReference type="ARBA" id="ARBA00023027"/>
    </source>
</evidence>
<dbReference type="Gene3D" id="3.40.50.720">
    <property type="entry name" value="NAD(P)-binding Rossmann-like Domain"/>
    <property type="match status" value="1"/>
</dbReference>
<dbReference type="Gene3D" id="1.10.1040.10">
    <property type="entry name" value="N-(1-d-carboxylethyl)-l-norvaline Dehydrogenase, domain 2"/>
    <property type="match status" value="1"/>
</dbReference>
<dbReference type="InterPro" id="IPR008927">
    <property type="entry name" value="6-PGluconate_DH-like_C_sf"/>
</dbReference>
<feature type="domain" description="3-hydroxyisobutyrate dehydrogenase-like NAD-binding" evidence="5">
    <location>
        <begin position="168"/>
        <end position="279"/>
    </location>
</feature>
<dbReference type="SUPFAM" id="SSF51735">
    <property type="entry name" value="NAD(P)-binding Rossmann-fold domains"/>
    <property type="match status" value="1"/>
</dbReference>
<dbReference type="Pfam" id="PF03446">
    <property type="entry name" value="NAD_binding_2"/>
    <property type="match status" value="1"/>
</dbReference>
<dbReference type="InterPro" id="IPR029154">
    <property type="entry name" value="HIBADH-like_NADP-bd"/>
</dbReference>
<protein>
    <submittedName>
        <fullName evidence="6">2-hydroxy-3-oxopropionate reductase</fullName>
    </submittedName>
</protein>
<dbReference type="PANTHER" id="PTHR43060">
    <property type="entry name" value="3-HYDROXYISOBUTYRATE DEHYDROGENASE-LIKE 1, MITOCHONDRIAL-RELATED"/>
    <property type="match status" value="1"/>
</dbReference>
<evidence type="ECO:0000259" key="5">
    <source>
        <dbReference type="Pfam" id="PF14833"/>
    </source>
</evidence>
<dbReference type="PIRSF" id="PIRSF000103">
    <property type="entry name" value="HIBADH"/>
    <property type="match status" value="1"/>
</dbReference>
<evidence type="ECO:0000313" key="6">
    <source>
        <dbReference type="EMBL" id="GIT96173.1"/>
    </source>
</evidence>
<dbReference type="PANTHER" id="PTHR43060:SF15">
    <property type="entry name" value="3-HYDROXYISOBUTYRATE DEHYDROGENASE-LIKE 1, MITOCHONDRIAL-RELATED"/>
    <property type="match status" value="1"/>
</dbReference>
<feature type="domain" description="6-phosphogluconate dehydrogenase NADP-binding" evidence="4">
    <location>
        <begin position="6"/>
        <end position="165"/>
    </location>
</feature>
<keyword evidence="2" id="KW-0560">Oxidoreductase</keyword>
<gene>
    <name evidence="6" type="ORF">JANAI62_27960</name>
</gene>